<dbReference type="InterPro" id="IPR023074">
    <property type="entry name" value="HMG_CoA_Rdtase_cat_sf"/>
</dbReference>
<dbReference type="PROSITE" id="PS00318">
    <property type="entry name" value="HMG_COA_REDUCTASE_2"/>
    <property type="match status" value="1"/>
</dbReference>
<dbReference type="PANTHER" id="PTHR10572:SF24">
    <property type="entry name" value="3-HYDROXY-3-METHYLGLUTARYL-COENZYME A REDUCTASE"/>
    <property type="match status" value="1"/>
</dbReference>
<comment type="similarity">
    <text evidence="1 5">Belongs to the HMG-CoA reductase family.</text>
</comment>
<dbReference type="AlphaFoldDB" id="A0A8J8Q726"/>
<dbReference type="InterPro" id="IPR009023">
    <property type="entry name" value="HMG_CoA_Rdtase_NAD(P)-bd_sf"/>
</dbReference>
<gene>
    <name evidence="7" type="primary">hmgA</name>
    <name evidence="7" type="ORF">CV102_00075</name>
</gene>
<dbReference type="RefSeq" id="WP_148855584.1">
    <property type="nucleotide sequence ID" value="NZ_PHNJ01000001.1"/>
</dbReference>
<dbReference type="PRINTS" id="PR00071">
    <property type="entry name" value="HMGCOARDTASE"/>
</dbReference>
<evidence type="ECO:0000256" key="5">
    <source>
        <dbReference type="RuleBase" id="RU361219"/>
    </source>
</evidence>
<dbReference type="FunFam" id="3.30.70.420:FF:000001">
    <property type="entry name" value="3-hydroxy-3-methylglutaryl coenzyme A reductase"/>
    <property type="match status" value="1"/>
</dbReference>
<dbReference type="PANTHER" id="PTHR10572">
    <property type="entry name" value="3-HYDROXY-3-METHYLGLUTARYL-COENZYME A REDUCTASE"/>
    <property type="match status" value="1"/>
</dbReference>
<dbReference type="Proteomes" id="UP000766904">
    <property type="component" value="Unassembled WGS sequence"/>
</dbReference>
<protein>
    <recommendedName>
        <fullName evidence="5">3-hydroxy-3-methylglutaryl coenzyme A reductase</fullName>
        <shortName evidence="5">HMG-CoA reductase</shortName>
        <ecNumber evidence="5">1.1.1.34</ecNumber>
    </recommendedName>
</protein>
<dbReference type="NCBIfam" id="TIGR00533">
    <property type="entry name" value="HMG_CoA_R_NADP"/>
    <property type="match status" value="1"/>
</dbReference>
<evidence type="ECO:0000256" key="3">
    <source>
        <dbReference type="ARBA" id="ARBA00023002"/>
    </source>
</evidence>
<evidence type="ECO:0000256" key="4">
    <source>
        <dbReference type="ARBA" id="ARBA00049903"/>
    </source>
</evidence>
<comment type="caution">
    <text evidence="7">The sequence shown here is derived from an EMBL/GenBank/DDBJ whole genome shotgun (WGS) entry which is preliminary data.</text>
</comment>
<dbReference type="PROSITE" id="PS00066">
    <property type="entry name" value="HMG_COA_REDUCTASE_1"/>
    <property type="match status" value="1"/>
</dbReference>
<proteinExistence type="inferred from homology"/>
<dbReference type="SUPFAM" id="SSF56542">
    <property type="entry name" value="Substrate-binding domain of HMG-CoA reductase"/>
    <property type="match status" value="1"/>
</dbReference>
<evidence type="ECO:0000313" key="8">
    <source>
        <dbReference type="Proteomes" id="UP000766904"/>
    </source>
</evidence>
<dbReference type="CDD" id="cd00643">
    <property type="entry name" value="HMG-CoA_reductase_classI"/>
    <property type="match status" value="1"/>
</dbReference>
<feature type="compositionally biased region" description="Low complexity" evidence="6">
    <location>
        <begin position="88"/>
        <end position="97"/>
    </location>
</feature>
<dbReference type="GO" id="GO:0015936">
    <property type="term" value="P:coenzyme A metabolic process"/>
    <property type="evidence" value="ECO:0007669"/>
    <property type="project" value="InterPro"/>
</dbReference>
<comment type="pathway">
    <text evidence="5">Metabolic intermediate biosynthesis; (R)-mevalonate biosynthesis; (R)-mevalonate from acetyl-CoA: step 3/3.</text>
</comment>
<reference evidence="7" key="1">
    <citation type="submission" date="2017-11" db="EMBL/GenBank/DDBJ databases">
        <authorList>
            <person name="Kajale S.C."/>
            <person name="Sharma A."/>
        </authorList>
    </citation>
    <scope>NUCLEOTIDE SEQUENCE</scope>
    <source>
        <strain evidence="7">LS1_42</strain>
    </source>
</reference>
<evidence type="ECO:0000256" key="1">
    <source>
        <dbReference type="ARBA" id="ARBA00007661"/>
    </source>
</evidence>
<evidence type="ECO:0000313" key="7">
    <source>
        <dbReference type="EMBL" id="TYL40017.1"/>
    </source>
</evidence>
<evidence type="ECO:0000256" key="6">
    <source>
        <dbReference type="SAM" id="MobiDB-lite"/>
    </source>
</evidence>
<evidence type="ECO:0000256" key="2">
    <source>
        <dbReference type="ARBA" id="ARBA00022857"/>
    </source>
</evidence>
<dbReference type="GO" id="GO:0016126">
    <property type="term" value="P:sterol biosynthetic process"/>
    <property type="evidence" value="ECO:0007669"/>
    <property type="project" value="TreeGrafter"/>
</dbReference>
<dbReference type="Gene3D" id="3.30.70.420">
    <property type="entry name" value="Hydroxymethylglutaryl-CoA reductase, class I/II, NAD/NADP-binding domain"/>
    <property type="match status" value="1"/>
</dbReference>
<dbReference type="GO" id="GO:0004420">
    <property type="term" value="F:hydroxymethylglutaryl-CoA reductase (NADPH) activity"/>
    <property type="evidence" value="ECO:0007669"/>
    <property type="project" value="UniProtKB-EC"/>
</dbReference>
<dbReference type="InterPro" id="IPR002202">
    <property type="entry name" value="HMG_CoA_Rdtase"/>
</dbReference>
<dbReference type="UniPathway" id="UPA00058">
    <property type="reaction ID" value="UER00103"/>
</dbReference>
<dbReference type="OrthoDB" id="10981at2157"/>
<dbReference type="Pfam" id="PF00368">
    <property type="entry name" value="HMG-CoA_red"/>
    <property type="match status" value="1"/>
</dbReference>
<accession>A0A8J8Q726</accession>
<sequence>MTDPESLADRVQEGDLRIHELEAEADFDTAAEARRLLVERETETDLETIGDYSFPAERAEPNIENMIGAAQVPLGVVGPVAVNGEETSPSSQNSPNSANEGGAASGEHYLPLATTEGALLASVNRGLSVIRSAGGADARVTKNGMTRAPVFRVEGVAEAAETVEWVEENLESLREAAESTTSHGELLGVEPYVVGDSVYLRFAYDTKDAMGMNMATIATEAACEVVEEETPASLVALSGNLCSDKKPAAVNAVEGRGRSVTADVVIPGDLVKDRLHTTAEAIVEANTRKNLIGSAKAGSLGFNAHAANVVGAAFLATGQDEAQVVEGANAITTMDARANEDGTTDLYASVSLASLEVGTVGGGTKLPTQAEALEILGLRGGGDPAGSNANALAEIIAVGALAGELSLLAALASNHLASAHEDLGR</sequence>
<dbReference type="EMBL" id="PHNJ01000001">
    <property type="protein sequence ID" value="TYL40017.1"/>
    <property type="molecule type" value="Genomic_DNA"/>
</dbReference>
<dbReference type="SUPFAM" id="SSF55035">
    <property type="entry name" value="NAD-binding domain of HMG-CoA reductase"/>
    <property type="match status" value="1"/>
</dbReference>
<dbReference type="InterPro" id="IPR009029">
    <property type="entry name" value="HMG_CoA_Rdtase_sub-bd_dom_sf"/>
</dbReference>
<organism evidence="7 8">
    <name type="scientific">Natronococcus pandeyae</name>
    <dbReference type="NCBI Taxonomy" id="2055836"/>
    <lineage>
        <taxon>Archaea</taxon>
        <taxon>Methanobacteriati</taxon>
        <taxon>Methanobacteriota</taxon>
        <taxon>Stenosarchaea group</taxon>
        <taxon>Halobacteria</taxon>
        <taxon>Halobacteriales</taxon>
        <taxon>Natrialbaceae</taxon>
        <taxon>Natronococcus</taxon>
    </lineage>
</organism>
<name>A0A8J8Q726_9EURY</name>
<comment type="catalytic activity">
    <reaction evidence="4 5">
        <text>(R)-mevalonate + 2 NADP(+) + CoA = (3S)-3-hydroxy-3-methylglutaryl-CoA + 2 NADPH + 2 H(+)</text>
        <dbReference type="Rhea" id="RHEA:15989"/>
        <dbReference type="ChEBI" id="CHEBI:15378"/>
        <dbReference type="ChEBI" id="CHEBI:36464"/>
        <dbReference type="ChEBI" id="CHEBI:43074"/>
        <dbReference type="ChEBI" id="CHEBI:57287"/>
        <dbReference type="ChEBI" id="CHEBI:57783"/>
        <dbReference type="ChEBI" id="CHEBI:58349"/>
        <dbReference type="EC" id="1.1.1.34"/>
    </reaction>
</comment>
<keyword evidence="8" id="KW-1185">Reference proteome</keyword>
<keyword evidence="2 5" id="KW-0521">NADP</keyword>
<feature type="region of interest" description="Disordered" evidence="6">
    <location>
        <begin position="80"/>
        <end position="105"/>
    </location>
</feature>
<dbReference type="PROSITE" id="PS50065">
    <property type="entry name" value="HMG_COA_REDUCTASE_4"/>
    <property type="match status" value="1"/>
</dbReference>
<dbReference type="GO" id="GO:0008299">
    <property type="term" value="P:isoprenoid biosynthetic process"/>
    <property type="evidence" value="ECO:0007669"/>
    <property type="project" value="InterPro"/>
</dbReference>
<keyword evidence="3 5" id="KW-0560">Oxidoreductase</keyword>
<dbReference type="InterPro" id="IPR004554">
    <property type="entry name" value="HMG_CoA_Rdtase_eu_arc"/>
</dbReference>
<dbReference type="InterPro" id="IPR023076">
    <property type="entry name" value="HMG_CoA_Rdtase_CS"/>
</dbReference>
<dbReference type="Gene3D" id="3.90.770.10">
    <property type="entry name" value="3-hydroxy-3-methylglutaryl-coenzyme A Reductase, Chain A, domain 2"/>
    <property type="match status" value="1"/>
</dbReference>
<dbReference type="EC" id="1.1.1.34" evidence="5"/>